<dbReference type="EMBL" id="BEXD01001068">
    <property type="protein sequence ID" value="GBB92070.1"/>
    <property type="molecule type" value="Genomic_DNA"/>
</dbReference>
<organism evidence="1 2">
    <name type="scientific">Rhizophagus clarus</name>
    <dbReference type="NCBI Taxonomy" id="94130"/>
    <lineage>
        <taxon>Eukaryota</taxon>
        <taxon>Fungi</taxon>
        <taxon>Fungi incertae sedis</taxon>
        <taxon>Mucoromycota</taxon>
        <taxon>Glomeromycotina</taxon>
        <taxon>Glomeromycetes</taxon>
        <taxon>Glomerales</taxon>
        <taxon>Glomeraceae</taxon>
        <taxon>Rhizophagus</taxon>
    </lineage>
</organism>
<dbReference type="Proteomes" id="UP000247702">
    <property type="component" value="Unassembled WGS sequence"/>
</dbReference>
<keyword evidence="2" id="KW-1185">Reference proteome</keyword>
<protein>
    <submittedName>
        <fullName evidence="1">Uncharacterized protein</fullName>
    </submittedName>
</protein>
<proteinExistence type="predicted"/>
<sequence length="165" mass="19385">MGNTASRAFDEAKRKIELEYEARKRENELRNDELKFNYGLEIRKAEMEHQHKIAELMTQMKQTKLHAGKELIISYMNTMNLIIQQNNTTFQAALPLLQQLNNDKLSDSMRDATEKGYMPPERLLDYSKKQIEELRLKQDDEFMQLMNLAVDQKVITSTDKLFLLG</sequence>
<accession>A0A2Z6QPR9</accession>
<dbReference type="AlphaFoldDB" id="A0A2Z6QPR9"/>
<comment type="caution">
    <text evidence="1">The sequence shown here is derived from an EMBL/GenBank/DDBJ whole genome shotgun (WGS) entry which is preliminary data.</text>
</comment>
<reference evidence="1 2" key="1">
    <citation type="submission" date="2017-11" db="EMBL/GenBank/DDBJ databases">
        <title>The genome of Rhizophagus clarus HR1 reveals common genetic basis of auxotrophy among arbuscular mycorrhizal fungi.</title>
        <authorList>
            <person name="Kobayashi Y."/>
        </authorList>
    </citation>
    <scope>NUCLEOTIDE SEQUENCE [LARGE SCALE GENOMIC DNA]</scope>
    <source>
        <strain evidence="1 2">HR1</strain>
    </source>
</reference>
<gene>
    <name evidence="1" type="ORF">RclHR1_01960020</name>
</gene>
<evidence type="ECO:0000313" key="1">
    <source>
        <dbReference type="EMBL" id="GBB92070.1"/>
    </source>
</evidence>
<name>A0A2Z6QPR9_9GLOM</name>
<evidence type="ECO:0000313" key="2">
    <source>
        <dbReference type="Proteomes" id="UP000247702"/>
    </source>
</evidence>